<name>A0ABN1IDW4_9GAMM</name>
<dbReference type="Gene3D" id="3.40.630.30">
    <property type="match status" value="1"/>
</dbReference>
<organism evidence="1 2">
    <name type="scientific">Dokdonella soli</name>
    <dbReference type="NCBI Taxonomy" id="529810"/>
    <lineage>
        <taxon>Bacteria</taxon>
        <taxon>Pseudomonadati</taxon>
        <taxon>Pseudomonadota</taxon>
        <taxon>Gammaproteobacteria</taxon>
        <taxon>Lysobacterales</taxon>
        <taxon>Rhodanobacteraceae</taxon>
        <taxon>Dokdonella</taxon>
    </lineage>
</organism>
<evidence type="ECO:0000313" key="2">
    <source>
        <dbReference type="Proteomes" id="UP001501523"/>
    </source>
</evidence>
<protein>
    <submittedName>
        <fullName evidence="1">Uncharacterized protein</fullName>
    </submittedName>
</protein>
<evidence type="ECO:0000313" key="1">
    <source>
        <dbReference type="EMBL" id="GAA0709380.1"/>
    </source>
</evidence>
<reference evidence="1 2" key="1">
    <citation type="journal article" date="2019" name="Int. J. Syst. Evol. Microbiol.">
        <title>The Global Catalogue of Microorganisms (GCM) 10K type strain sequencing project: providing services to taxonomists for standard genome sequencing and annotation.</title>
        <authorList>
            <consortium name="The Broad Institute Genomics Platform"/>
            <consortium name="The Broad Institute Genome Sequencing Center for Infectious Disease"/>
            <person name="Wu L."/>
            <person name="Ma J."/>
        </authorList>
    </citation>
    <scope>NUCLEOTIDE SEQUENCE [LARGE SCALE GENOMIC DNA]</scope>
    <source>
        <strain evidence="1 2">JCM 15421</strain>
    </source>
</reference>
<proteinExistence type="predicted"/>
<keyword evidence="2" id="KW-1185">Reference proteome</keyword>
<accession>A0ABN1IDW4</accession>
<dbReference type="Proteomes" id="UP001501523">
    <property type="component" value="Unassembled WGS sequence"/>
</dbReference>
<sequence>MEKNTCDDNHSLDPFASVVASRPTSPVLAAFAARTFAETFAADNRAEDMQIHLASSYGVAPWTRELTDPDVATLLAHRDRTLVAYGQRGRLG</sequence>
<gene>
    <name evidence="1" type="ORF">GCM10009105_09800</name>
</gene>
<comment type="caution">
    <text evidence="1">The sequence shown here is derived from an EMBL/GenBank/DDBJ whole genome shotgun (WGS) entry which is preliminary data.</text>
</comment>
<dbReference type="EMBL" id="BAAAEU010000004">
    <property type="protein sequence ID" value="GAA0709380.1"/>
    <property type="molecule type" value="Genomic_DNA"/>
</dbReference>